<organism evidence="1">
    <name type="scientific">bioreactor metagenome</name>
    <dbReference type="NCBI Taxonomy" id="1076179"/>
    <lineage>
        <taxon>unclassified sequences</taxon>
        <taxon>metagenomes</taxon>
        <taxon>ecological metagenomes</taxon>
    </lineage>
</organism>
<sequence length="253" mass="29259">MKKTILIAAALCTVATLKAQTSVKIGDMEFKLQSPISVNSNDSLKKNTFQYYTMKNNKKRYRNIEEFYVGVGFAVNTKEEAYLPVYYGNSYNLEFGWRYLYRPAKAFAIGTHFQYTSHTYRLKNAAANNTIVSNVPGEVFREYFRTDNIGTGLNTRFYLFPLNSRRPVHIDFGAYLDYAFSKRYKVKTMINGEKEKFKYRDGSKFSPFAAGLQGSITVKGVSIYTRYRLTDMFDNTQIPLEVPRWTLGVQFEL</sequence>
<comment type="caution">
    <text evidence="1">The sequence shown here is derived from an EMBL/GenBank/DDBJ whole genome shotgun (WGS) entry which is preliminary data.</text>
</comment>
<reference evidence="1" key="1">
    <citation type="submission" date="2019-08" db="EMBL/GenBank/DDBJ databases">
        <authorList>
            <person name="Kucharzyk K."/>
            <person name="Murdoch R.W."/>
            <person name="Higgins S."/>
            <person name="Loffler F."/>
        </authorList>
    </citation>
    <scope>NUCLEOTIDE SEQUENCE</scope>
</reference>
<evidence type="ECO:0000313" key="1">
    <source>
        <dbReference type="EMBL" id="MPM25433.1"/>
    </source>
</evidence>
<evidence type="ECO:0008006" key="2">
    <source>
        <dbReference type="Google" id="ProtNLM"/>
    </source>
</evidence>
<protein>
    <recommendedName>
        <fullName evidence="2">Outer membrane protein beta-barrel domain-containing protein</fullName>
    </recommendedName>
</protein>
<gene>
    <name evidence="1" type="ORF">SDC9_71927</name>
</gene>
<name>A0A644YFY9_9ZZZZ</name>
<dbReference type="EMBL" id="VSSQ01004497">
    <property type="protein sequence ID" value="MPM25433.1"/>
    <property type="molecule type" value="Genomic_DNA"/>
</dbReference>
<proteinExistence type="predicted"/>
<dbReference type="AlphaFoldDB" id="A0A644YFY9"/>
<accession>A0A644YFY9</accession>